<feature type="compositionally biased region" description="Basic and acidic residues" evidence="2">
    <location>
        <begin position="104"/>
        <end position="113"/>
    </location>
</feature>
<feature type="region of interest" description="Disordered" evidence="2">
    <location>
        <begin position="1"/>
        <end position="113"/>
    </location>
</feature>
<dbReference type="EMBL" id="CAAKMV010000142">
    <property type="protein sequence ID" value="VIO60130.1"/>
    <property type="molecule type" value="Genomic_DNA"/>
</dbReference>
<evidence type="ECO:0000256" key="1">
    <source>
        <dbReference type="SAM" id="Coils"/>
    </source>
</evidence>
<gene>
    <name evidence="3" type="ORF">FUG_LOCUS386948</name>
</gene>
<name>A0A4U9F3N3_GIBZA</name>
<protein>
    <submittedName>
        <fullName evidence="3">Uncharacterized protein</fullName>
    </submittedName>
</protein>
<evidence type="ECO:0000256" key="2">
    <source>
        <dbReference type="SAM" id="MobiDB-lite"/>
    </source>
</evidence>
<sequence>MTHYSTRKKELYPPKARQGRPPEPSHTPGSKGRHRSGSMESRTSAHSKRRYDHTSERDESSKQPRKPRGARSVFELVKHPFKSTTKKQPSMDTVGKYPQGFNKDSIDRSRSSSERVIIDESQRARPVCEPGQPTAVVTLDGVNADQLPSDSQAQQATSLLPENVPDHISKLLISDSEMDSVCEGQNDQFDNSKKSLPPPPAHEIQAMMVPEGENSFYWKRQYEATIKKQRETINGLKTDNAALSDQVQSLNQTISSLQKRVSAAASKNVNIPVRTPLNRPERELLKDWENLAFEVRNFVGFHFEKVNTNDLKAWAEQNGTWLGEVSQTYKQDVTGKQTSFAMIEAAIWYNLSMFVFTDTKGNRPMRWAGNYERVLGTLVDELQKEHAKENSEQFIPMFHQWNTLTANMMATIQSDDSYAQQVIRLVKRFEDLFASCRPRKSRSDSYRLDLEALVSKAIQIDFWFSGQTSRYLVDWPHVGRHNMVFDKAKMRQDARSPESFSDVRFMIQPCLFGVNRQGEGYDSLVVLDKCVVWMF</sequence>
<feature type="compositionally biased region" description="Basic and acidic residues" evidence="2">
    <location>
        <begin position="52"/>
        <end position="62"/>
    </location>
</feature>
<evidence type="ECO:0000313" key="3">
    <source>
        <dbReference type="EMBL" id="VIO60130.1"/>
    </source>
</evidence>
<organism evidence="3">
    <name type="scientific">Gibberella zeae</name>
    <name type="common">Wheat head blight fungus</name>
    <name type="synonym">Fusarium graminearum</name>
    <dbReference type="NCBI Taxonomy" id="5518"/>
    <lineage>
        <taxon>Eukaryota</taxon>
        <taxon>Fungi</taxon>
        <taxon>Dikarya</taxon>
        <taxon>Ascomycota</taxon>
        <taxon>Pezizomycotina</taxon>
        <taxon>Sordariomycetes</taxon>
        <taxon>Hypocreomycetidae</taxon>
        <taxon>Hypocreales</taxon>
        <taxon>Nectriaceae</taxon>
        <taxon>Fusarium</taxon>
    </lineage>
</organism>
<feature type="coiled-coil region" evidence="1">
    <location>
        <begin position="219"/>
        <end position="267"/>
    </location>
</feature>
<proteinExistence type="predicted"/>
<reference evidence="3" key="1">
    <citation type="submission" date="2019-04" db="EMBL/GenBank/DDBJ databases">
        <authorList>
            <person name="Melise S."/>
            <person name="Noan J."/>
            <person name="Okalmin O."/>
        </authorList>
    </citation>
    <scope>NUCLEOTIDE SEQUENCE</scope>
    <source>
        <strain evidence="3">FN9</strain>
    </source>
</reference>
<accession>A0A4U9F3N3</accession>
<dbReference type="AlphaFoldDB" id="A0A4U9F3N3"/>
<keyword evidence="1" id="KW-0175">Coiled coil</keyword>